<gene>
    <name evidence="10" type="ORF">UA08_03974</name>
</gene>
<evidence type="ECO:0000256" key="7">
    <source>
        <dbReference type="ARBA" id="ARBA00023033"/>
    </source>
</evidence>
<dbReference type="PRINTS" id="PR00385">
    <property type="entry name" value="P450"/>
</dbReference>
<evidence type="ECO:0008006" key="12">
    <source>
        <dbReference type="Google" id="ProtNLM"/>
    </source>
</evidence>
<evidence type="ECO:0000256" key="1">
    <source>
        <dbReference type="ARBA" id="ARBA00001971"/>
    </source>
</evidence>
<protein>
    <recommendedName>
        <fullName evidence="12">Trichodiene oxygenase</fullName>
    </recommendedName>
</protein>
<dbReference type="EMBL" id="LFMY01000005">
    <property type="protein sequence ID" value="OKL60424.1"/>
    <property type="molecule type" value="Genomic_DNA"/>
</dbReference>
<reference evidence="10 11" key="1">
    <citation type="submission" date="2015-06" db="EMBL/GenBank/DDBJ databases">
        <title>Talaromyces atroroseus IBT 11181 draft genome.</title>
        <authorList>
            <person name="Rasmussen K.B."/>
            <person name="Rasmussen S."/>
            <person name="Petersen B."/>
            <person name="Sicheritz-Ponten T."/>
            <person name="Mortensen U.H."/>
            <person name="Thrane U."/>
        </authorList>
    </citation>
    <scope>NUCLEOTIDE SEQUENCE [LARGE SCALE GENOMIC DNA]</scope>
    <source>
        <strain evidence="10 11">IBT 11181</strain>
    </source>
</reference>
<dbReference type="OrthoDB" id="3945418at2759"/>
<dbReference type="SUPFAM" id="SSF48264">
    <property type="entry name" value="Cytochrome P450"/>
    <property type="match status" value="1"/>
</dbReference>
<dbReference type="PROSITE" id="PS00086">
    <property type="entry name" value="CYTOCHROME_P450"/>
    <property type="match status" value="1"/>
</dbReference>
<accession>A0A1Q5Q8I9</accession>
<dbReference type="CDD" id="cd11062">
    <property type="entry name" value="CYP58-like"/>
    <property type="match status" value="1"/>
</dbReference>
<dbReference type="GO" id="GO:0016705">
    <property type="term" value="F:oxidoreductase activity, acting on paired donors, with incorporation or reduction of molecular oxygen"/>
    <property type="evidence" value="ECO:0007669"/>
    <property type="project" value="InterPro"/>
</dbReference>
<organism evidence="10 11">
    <name type="scientific">Talaromyces atroroseus</name>
    <dbReference type="NCBI Taxonomy" id="1441469"/>
    <lineage>
        <taxon>Eukaryota</taxon>
        <taxon>Fungi</taxon>
        <taxon>Dikarya</taxon>
        <taxon>Ascomycota</taxon>
        <taxon>Pezizomycotina</taxon>
        <taxon>Eurotiomycetes</taxon>
        <taxon>Eurotiomycetidae</taxon>
        <taxon>Eurotiales</taxon>
        <taxon>Trichocomaceae</taxon>
        <taxon>Talaromyces</taxon>
        <taxon>Talaromyces sect. Trachyspermi</taxon>
    </lineage>
</organism>
<dbReference type="PRINTS" id="PR00463">
    <property type="entry name" value="EP450I"/>
</dbReference>
<dbReference type="PANTHER" id="PTHR24305">
    <property type="entry name" value="CYTOCHROME P450"/>
    <property type="match status" value="1"/>
</dbReference>
<keyword evidence="3 8" id="KW-0349">Heme</keyword>
<evidence type="ECO:0000256" key="6">
    <source>
        <dbReference type="ARBA" id="ARBA00023004"/>
    </source>
</evidence>
<comment type="caution">
    <text evidence="10">The sequence shown here is derived from an EMBL/GenBank/DDBJ whole genome shotgun (WGS) entry which is preliminary data.</text>
</comment>
<evidence type="ECO:0000256" key="2">
    <source>
        <dbReference type="ARBA" id="ARBA00010617"/>
    </source>
</evidence>
<keyword evidence="7 9" id="KW-0503">Monooxygenase</keyword>
<feature type="binding site" description="axial binding residue" evidence="8">
    <location>
        <position position="388"/>
    </location>
    <ligand>
        <name>heme</name>
        <dbReference type="ChEBI" id="CHEBI:30413"/>
    </ligand>
    <ligandPart>
        <name>Fe</name>
        <dbReference type="ChEBI" id="CHEBI:18248"/>
    </ligandPart>
</feature>
<evidence type="ECO:0000256" key="3">
    <source>
        <dbReference type="ARBA" id="ARBA00022617"/>
    </source>
</evidence>
<evidence type="ECO:0000313" key="10">
    <source>
        <dbReference type="EMBL" id="OKL60424.1"/>
    </source>
</evidence>
<evidence type="ECO:0000313" key="11">
    <source>
        <dbReference type="Proteomes" id="UP000214365"/>
    </source>
</evidence>
<dbReference type="GeneID" id="31003729"/>
<dbReference type="GO" id="GO:0005506">
    <property type="term" value="F:iron ion binding"/>
    <property type="evidence" value="ECO:0007669"/>
    <property type="project" value="InterPro"/>
</dbReference>
<proteinExistence type="inferred from homology"/>
<dbReference type="AlphaFoldDB" id="A0A1Q5Q8I9"/>
<name>A0A1Q5Q8I9_TALAT</name>
<dbReference type="Proteomes" id="UP000214365">
    <property type="component" value="Unassembled WGS sequence"/>
</dbReference>
<dbReference type="InterPro" id="IPR050121">
    <property type="entry name" value="Cytochrome_P450_monoxygenase"/>
</dbReference>
<evidence type="ECO:0000256" key="8">
    <source>
        <dbReference type="PIRSR" id="PIRSR602401-1"/>
    </source>
</evidence>
<comment type="similarity">
    <text evidence="2 9">Belongs to the cytochrome P450 family.</text>
</comment>
<evidence type="ECO:0000256" key="4">
    <source>
        <dbReference type="ARBA" id="ARBA00022723"/>
    </source>
</evidence>
<keyword evidence="11" id="KW-1185">Reference proteome</keyword>
<dbReference type="Pfam" id="PF00067">
    <property type="entry name" value="p450"/>
    <property type="match status" value="1"/>
</dbReference>
<dbReference type="InterPro" id="IPR002401">
    <property type="entry name" value="Cyt_P450_E_grp-I"/>
</dbReference>
<dbReference type="PANTHER" id="PTHR24305:SF157">
    <property type="entry name" value="N-ACETYLTRYPTOPHAN 6-HYDROXYLASE IVOC-RELATED"/>
    <property type="match status" value="1"/>
</dbReference>
<dbReference type="RefSeq" id="XP_020120545.1">
    <property type="nucleotide sequence ID" value="XM_020266607.1"/>
</dbReference>
<keyword evidence="6 8" id="KW-0408">Iron</keyword>
<dbReference type="GO" id="GO:0020037">
    <property type="term" value="F:heme binding"/>
    <property type="evidence" value="ECO:0007669"/>
    <property type="project" value="InterPro"/>
</dbReference>
<dbReference type="GO" id="GO:0004497">
    <property type="term" value="F:monooxygenase activity"/>
    <property type="evidence" value="ECO:0007669"/>
    <property type="project" value="UniProtKB-KW"/>
</dbReference>
<sequence length="447" mass="50571">MPVLGSIFVPVSNALSKGPIVRINPHELHIRDSEFYEQLYAPAAKKRDKYKTWVILSGTPDASFSTVSHSHHRVRRNALNPFFSRQAVQRMQPLILEKVERLASRLSEAAHSQRVVRLDVAFMALTMDIICHYAFGESYNYLAHDDFHVEWKNSVISALENGIFLRNFPWALPLLKSIPYSVLKVLQPNAASLAEWANVVKQKVDNLLQENAKGNKSSGTIFQAMLDSNLPPEEKSTARLIDEGQSVVGAGSETTAGTLSVILFHLLQDKGLFYKLRQELASRPSKGSSLLQDLEKLPYLTAIIYEGLRLNVGVMSRSPRIAHEIVQYHDWQIPPGTPVSESVYFVHQDPKIFPEPKKFRPERWIEAQQNGLRLDRYMVCFSKGSRSCLGINLAYAELYLTLAKIIPRFEMELYETTIEDVEPARDFFVPVPNLDSKGVRAKVIAVL</sequence>
<dbReference type="STRING" id="1441469.A0A1Q5Q8I9"/>
<comment type="cofactor">
    <cofactor evidence="1 8">
        <name>heme</name>
        <dbReference type="ChEBI" id="CHEBI:30413"/>
    </cofactor>
</comment>
<keyword evidence="5 9" id="KW-0560">Oxidoreductase</keyword>
<dbReference type="Gene3D" id="1.10.630.10">
    <property type="entry name" value="Cytochrome P450"/>
    <property type="match status" value="1"/>
</dbReference>
<keyword evidence="4 8" id="KW-0479">Metal-binding</keyword>
<dbReference type="InterPro" id="IPR001128">
    <property type="entry name" value="Cyt_P450"/>
</dbReference>
<dbReference type="InterPro" id="IPR036396">
    <property type="entry name" value="Cyt_P450_sf"/>
</dbReference>
<evidence type="ECO:0000256" key="5">
    <source>
        <dbReference type="ARBA" id="ARBA00023002"/>
    </source>
</evidence>
<dbReference type="InterPro" id="IPR017972">
    <property type="entry name" value="Cyt_P450_CS"/>
</dbReference>
<evidence type="ECO:0000256" key="9">
    <source>
        <dbReference type="RuleBase" id="RU000461"/>
    </source>
</evidence>